<protein>
    <submittedName>
        <fullName evidence="3">Uncharacterized protein</fullName>
    </submittedName>
</protein>
<dbReference type="EMBL" id="JAPDRK010000009">
    <property type="protein sequence ID" value="KAJ9608937.1"/>
    <property type="molecule type" value="Genomic_DNA"/>
</dbReference>
<sequence>MSQNSLYSTISSAQPHSPNSPTASFTGLQQSPQDSIPLSQPPASGSHAPSSADRHQSVPSNPRRKKVRRGLRQLWDLKLSLSLSPDPPPGRRPGKKTAIICIAGFLAITVTVAICATAPTTFTRYFVAAIGLLLVVGLLVLNTWDIRKSAKSGREYSRNRGNTAVTVVVASILFVVLYVWSWYPAFHTTSFSLRYDEVKKIAYPSIALFTRDELNSQAELNATGNKCFVGWYDDTAPNCSSWIAPSSPNCKCDYLYSESKQSITYANATYQVFKWSEGSQIFSTTPFTMLWLQVYFNYDATKAKHDFGWTPSPGVSIAFHDPQLTLEQALNYSRTRLFDIDAAAVNTINMDLRYFVELQRPTAYDYDISIETRTAKDLVCNTGDNYKNWTRPCVLNLQIHFPSFRRTVIEEKKDLSWSQFAVEAGAWFSFAQLLGWLLSGAAFTA</sequence>
<keyword evidence="4" id="KW-1185">Reference proteome</keyword>
<evidence type="ECO:0000313" key="4">
    <source>
        <dbReference type="Proteomes" id="UP001172673"/>
    </source>
</evidence>
<proteinExistence type="predicted"/>
<evidence type="ECO:0000313" key="3">
    <source>
        <dbReference type="EMBL" id="KAJ9608937.1"/>
    </source>
</evidence>
<feature type="transmembrane region" description="Helical" evidence="2">
    <location>
        <begin position="125"/>
        <end position="144"/>
    </location>
</feature>
<gene>
    <name evidence="3" type="ORF">H2200_006708</name>
</gene>
<name>A0AA39CHG1_9EURO</name>
<keyword evidence="2" id="KW-0472">Membrane</keyword>
<feature type="compositionally biased region" description="Polar residues" evidence="1">
    <location>
        <begin position="1"/>
        <end position="38"/>
    </location>
</feature>
<feature type="transmembrane region" description="Helical" evidence="2">
    <location>
        <begin position="164"/>
        <end position="183"/>
    </location>
</feature>
<dbReference type="AlphaFoldDB" id="A0AA39CHG1"/>
<reference evidence="3" key="1">
    <citation type="submission" date="2022-10" db="EMBL/GenBank/DDBJ databases">
        <title>Culturing micro-colonial fungi from biological soil crusts in the Mojave desert and describing Neophaeococcomyces mojavensis, and introducing the new genera and species Taxawa tesnikishii.</title>
        <authorList>
            <person name="Kurbessoian T."/>
            <person name="Stajich J.E."/>
        </authorList>
    </citation>
    <scope>NUCLEOTIDE SEQUENCE</scope>
    <source>
        <strain evidence="3">TK_41</strain>
    </source>
</reference>
<keyword evidence="2" id="KW-1133">Transmembrane helix</keyword>
<evidence type="ECO:0000256" key="1">
    <source>
        <dbReference type="SAM" id="MobiDB-lite"/>
    </source>
</evidence>
<feature type="transmembrane region" description="Helical" evidence="2">
    <location>
        <begin position="98"/>
        <end position="119"/>
    </location>
</feature>
<evidence type="ECO:0000256" key="2">
    <source>
        <dbReference type="SAM" id="Phobius"/>
    </source>
</evidence>
<comment type="caution">
    <text evidence="3">The sequence shown here is derived from an EMBL/GenBank/DDBJ whole genome shotgun (WGS) entry which is preliminary data.</text>
</comment>
<accession>A0AA39CHG1</accession>
<dbReference type="Proteomes" id="UP001172673">
    <property type="component" value="Unassembled WGS sequence"/>
</dbReference>
<feature type="compositionally biased region" description="Low complexity" evidence="1">
    <location>
        <begin position="41"/>
        <end position="51"/>
    </location>
</feature>
<keyword evidence="2" id="KW-0812">Transmembrane</keyword>
<organism evidence="3 4">
    <name type="scientific">Cladophialophora chaetospira</name>
    <dbReference type="NCBI Taxonomy" id="386627"/>
    <lineage>
        <taxon>Eukaryota</taxon>
        <taxon>Fungi</taxon>
        <taxon>Dikarya</taxon>
        <taxon>Ascomycota</taxon>
        <taxon>Pezizomycotina</taxon>
        <taxon>Eurotiomycetes</taxon>
        <taxon>Chaetothyriomycetidae</taxon>
        <taxon>Chaetothyriales</taxon>
        <taxon>Herpotrichiellaceae</taxon>
        <taxon>Cladophialophora</taxon>
    </lineage>
</organism>
<feature type="region of interest" description="Disordered" evidence="1">
    <location>
        <begin position="1"/>
        <end position="68"/>
    </location>
</feature>